<organism evidence="2 3">
    <name type="scientific">Gordonia desulfuricans</name>
    <dbReference type="NCBI Taxonomy" id="89051"/>
    <lineage>
        <taxon>Bacteria</taxon>
        <taxon>Bacillati</taxon>
        <taxon>Actinomycetota</taxon>
        <taxon>Actinomycetes</taxon>
        <taxon>Mycobacteriales</taxon>
        <taxon>Gordoniaceae</taxon>
        <taxon>Gordonia</taxon>
    </lineage>
</organism>
<evidence type="ECO:0000313" key="3">
    <source>
        <dbReference type="Proteomes" id="UP000466307"/>
    </source>
</evidence>
<accession>A0A7K3LPN1</accession>
<dbReference type="RefSeq" id="WP_020789583.1">
    <property type="nucleotide sequence ID" value="NZ_JAADZU010000031.1"/>
</dbReference>
<feature type="transmembrane region" description="Helical" evidence="1">
    <location>
        <begin position="44"/>
        <end position="62"/>
    </location>
</feature>
<dbReference type="EMBL" id="JAADZU010000031">
    <property type="protein sequence ID" value="NDK90168.1"/>
    <property type="molecule type" value="Genomic_DNA"/>
</dbReference>
<gene>
    <name evidence="2" type="ORF">GYA93_11325</name>
</gene>
<sequence length="174" mass="18375">MDNSAPATTTRWSTPAPAVAALVIGGIALLLCAVLLSTDVTGRALMAIAGLMVTGFGAYAAIIRPRLALTTGDVPTLAIRTIGGSTTLTPADVLRVRVLTLRRIGRRSGQLEIDFAVDNRSVDNVDNLGETGKQRDDSDDLSRLAVFSRWDLGADIVEVAEEIGRAGFPVDDTR</sequence>
<keyword evidence="1" id="KW-0472">Membrane</keyword>
<keyword evidence="3" id="KW-1185">Reference proteome</keyword>
<reference evidence="2 3" key="1">
    <citation type="submission" date="2020-01" db="EMBL/GenBank/DDBJ databases">
        <title>Investigation of new actinobacteria for the biodesulphurisation of diesel fuel.</title>
        <authorList>
            <person name="Athi Narayanan S.M."/>
        </authorList>
    </citation>
    <scope>NUCLEOTIDE SEQUENCE [LARGE SCALE GENOMIC DNA]</scope>
    <source>
        <strain evidence="2 3">213E</strain>
    </source>
</reference>
<feature type="transmembrane region" description="Helical" evidence="1">
    <location>
        <begin position="16"/>
        <end position="37"/>
    </location>
</feature>
<name>A0A7K3LPN1_9ACTN</name>
<protein>
    <submittedName>
        <fullName evidence="2">PH domain-containing protein</fullName>
    </submittedName>
</protein>
<keyword evidence="1" id="KW-0812">Transmembrane</keyword>
<keyword evidence="1" id="KW-1133">Transmembrane helix</keyword>
<evidence type="ECO:0000313" key="2">
    <source>
        <dbReference type="EMBL" id="NDK90168.1"/>
    </source>
</evidence>
<dbReference type="Proteomes" id="UP000466307">
    <property type="component" value="Unassembled WGS sequence"/>
</dbReference>
<dbReference type="AlphaFoldDB" id="A0A7K3LPN1"/>
<proteinExistence type="predicted"/>
<evidence type="ECO:0000256" key="1">
    <source>
        <dbReference type="SAM" id="Phobius"/>
    </source>
</evidence>
<comment type="caution">
    <text evidence="2">The sequence shown here is derived from an EMBL/GenBank/DDBJ whole genome shotgun (WGS) entry which is preliminary data.</text>
</comment>